<keyword evidence="4" id="KW-0653">Protein transport</keyword>
<dbReference type="PROSITE" id="PS51472">
    <property type="entry name" value="RRM_NUP35"/>
    <property type="match status" value="1"/>
</dbReference>
<evidence type="ECO:0000256" key="3">
    <source>
        <dbReference type="ARBA" id="ARBA00022816"/>
    </source>
</evidence>
<evidence type="ECO:0000256" key="5">
    <source>
        <dbReference type="ARBA" id="ARBA00023010"/>
    </source>
</evidence>
<keyword evidence="3 8" id="KW-0509">mRNA transport</keyword>
<organism evidence="11 12">
    <name type="scientific">Nakaseomyces bracarensis</name>
    <dbReference type="NCBI Taxonomy" id="273131"/>
    <lineage>
        <taxon>Eukaryota</taxon>
        <taxon>Fungi</taxon>
        <taxon>Dikarya</taxon>
        <taxon>Ascomycota</taxon>
        <taxon>Saccharomycotina</taxon>
        <taxon>Saccharomycetes</taxon>
        <taxon>Saccharomycetales</taxon>
        <taxon>Saccharomycetaceae</taxon>
        <taxon>Nakaseomyces</taxon>
    </lineage>
</organism>
<evidence type="ECO:0000256" key="1">
    <source>
        <dbReference type="ARBA" id="ARBA00004567"/>
    </source>
</evidence>
<protein>
    <submittedName>
        <fullName evidence="11">Nucleoporin ASM4</fullName>
    </submittedName>
</protein>
<proteinExistence type="predicted"/>
<evidence type="ECO:0000313" key="11">
    <source>
        <dbReference type="EMBL" id="KAL3232629.1"/>
    </source>
</evidence>
<evidence type="ECO:0000259" key="10">
    <source>
        <dbReference type="PROSITE" id="PS51472"/>
    </source>
</evidence>
<sequence length="487" mass="53890">MSGGVKNDRFSNVNILFQNQEKFTSNQDQPYYNAQMQNSGSVQGIPLTGGHSGVLNMGDSTSNVEMQTVSWYNNPKKRSTRHSVMGKRSTLVRNLSNDKNDENSTSSNKAGSSSGFNFQGFGNTNNRSKFGNQGQDRTDSHTEQSNLLQYGMVDEPPSISLYDWQKEDEFGKVLPLQSTSLSGASENGSPGLLGSKSLSNVPNVFDKNSIRGYDNKGSQLSGKQQNSSKSDTSILNESAVIVFGYPESISNLVITHFSHFGNILEDFEILRSPTGINHSTFRIHGNGKTGTIEKENKKLPIFTGDGWVKITYDTPSSALRALKESGTVYCGHYIGCIPYTRSAIEQLASIKLQISEDIGSIDFGLFNNQTRRDTKISGNGNNNNSTLGSVDHIGASSEKLTEEGARYFDKAQVSNSSKLFDHSTLAHSRHKLPIKDGKALFLHNTDPNRHNFLQNIENKLKEQEKKNKEDVTFSHKLNNWLFGWDNL</sequence>
<evidence type="ECO:0000256" key="7">
    <source>
        <dbReference type="ARBA" id="ARBA00023242"/>
    </source>
</evidence>
<dbReference type="EMBL" id="JBEVYD010000005">
    <property type="protein sequence ID" value="KAL3232629.1"/>
    <property type="molecule type" value="Genomic_DNA"/>
</dbReference>
<evidence type="ECO:0000256" key="2">
    <source>
        <dbReference type="ARBA" id="ARBA00022448"/>
    </source>
</evidence>
<accession>A0ABR4NV80</accession>
<feature type="compositionally biased region" description="Basic residues" evidence="9">
    <location>
        <begin position="75"/>
        <end position="85"/>
    </location>
</feature>
<evidence type="ECO:0000256" key="9">
    <source>
        <dbReference type="SAM" id="MobiDB-lite"/>
    </source>
</evidence>
<evidence type="ECO:0000313" key="12">
    <source>
        <dbReference type="Proteomes" id="UP001623330"/>
    </source>
</evidence>
<gene>
    <name evidence="11" type="ORF">RNJ44_04545</name>
</gene>
<dbReference type="CDD" id="cd12721">
    <property type="entry name" value="RRM_Nup53p_fungi"/>
    <property type="match status" value="1"/>
</dbReference>
<dbReference type="InterPro" id="IPR007846">
    <property type="entry name" value="RRM_NUP35_dom"/>
</dbReference>
<feature type="compositionally biased region" description="Low complexity" evidence="9">
    <location>
        <begin position="103"/>
        <end position="126"/>
    </location>
</feature>
<feature type="domain" description="RRM Nup35-type" evidence="10">
    <location>
        <begin position="234"/>
        <end position="346"/>
    </location>
</feature>
<dbReference type="Proteomes" id="UP001623330">
    <property type="component" value="Unassembled WGS sequence"/>
</dbReference>
<dbReference type="InterPro" id="IPR012677">
    <property type="entry name" value="Nucleotide-bd_a/b_plait_sf"/>
</dbReference>
<evidence type="ECO:0000256" key="6">
    <source>
        <dbReference type="ARBA" id="ARBA00023132"/>
    </source>
</evidence>
<dbReference type="PANTHER" id="PTHR21527:SF6">
    <property type="entry name" value="NUCLEOPORIN NUP35"/>
    <property type="match status" value="1"/>
</dbReference>
<keyword evidence="5" id="KW-0811">Translocation</keyword>
<reference evidence="11 12" key="1">
    <citation type="submission" date="2024-05" db="EMBL/GenBank/DDBJ databases">
        <title>Long read based assembly of the Candida bracarensis genome reveals expanded adhesin content.</title>
        <authorList>
            <person name="Marcet-Houben M."/>
            <person name="Ksiezopolska E."/>
            <person name="Gabaldon T."/>
        </authorList>
    </citation>
    <scope>NUCLEOTIDE SEQUENCE [LARGE SCALE GENOMIC DNA]</scope>
    <source>
        <strain evidence="11 12">CBM6</strain>
    </source>
</reference>
<feature type="compositionally biased region" description="Polar residues" evidence="9">
    <location>
        <begin position="216"/>
        <end position="231"/>
    </location>
</feature>
<evidence type="ECO:0000256" key="4">
    <source>
        <dbReference type="ARBA" id="ARBA00022927"/>
    </source>
</evidence>
<dbReference type="InterPro" id="IPR035979">
    <property type="entry name" value="RBD_domain_sf"/>
</dbReference>
<dbReference type="Gene3D" id="3.30.70.330">
    <property type="match status" value="1"/>
</dbReference>
<feature type="region of interest" description="Disordered" evidence="9">
    <location>
        <begin position="72"/>
        <end position="142"/>
    </location>
</feature>
<dbReference type="Pfam" id="PF05172">
    <property type="entry name" value="RRM_Nup35"/>
    <property type="match status" value="1"/>
</dbReference>
<comment type="caution">
    <text evidence="11">The sequence shown here is derived from an EMBL/GenBank/DDBJ whole genome shotgun (WGS) entry which is preliminary data.</text>
</comment>
<keyword evidence="12" id="KW-1185">Reference proteome</keyword>
<name>A0ABR4NV80_9SACH</name>
<keyword evidence="7 8" id="KW-0539">Nucleus</keyword>
<feature type="region of interest" description="Disordered" evidence="9">
    <location>
        <begin position="212"/>
        <end position="231"/>
    </location>
</feature>
<keyword evidence="2 8" id="KW-0813">Transport</keyword>
<dbReference type="SUPFAM" id="SSF54928">
    <property type="entry name" value="RNA-binding domain, RBD"/>
    <property type="match status" value="1"/>
</dbReference>
<evidence type="ECO:0000256" key="8">
    <source>
        <dbReference type="PROSITE-ProRule" id="PRU00804"/>
    </source>
</evidence>
<comment type="subcellular location">
    <subcellularLocation>
        <location evidence="1">Nucleus</location>
        <location evidence="1">Nuclear pore complex</location>
    </subcellularLocation>
</comment>
<keyword evidence="6 8" id="KW-0906">Nuclear pore complex</keyword>
<dbReference type="PANTHER" id="PTHR21527">
    <property type="entry name" value="NUCLEOPORIN NUP35"/>
    <property type="match status" value="1"/>
</dbReference>